<dbReference type="Gene3D" id="3.90.550.10">
    <property type="entry name" value="Spore Coat Polysaccharide Biosynthesis Protein SpsA, Chain A"/>
    <property type="match status" value="1"/>
</dbReference>
<dbReference type="OrthoDB" id="7221824at2"/>
<feature type="domain" description="Glycosyltransferase 2-like" evidence="2">
    <location>
        <begin position="435"/>
        <end position="553"/>
    </location>
</feature>
<dbReference type="InterPro" id="IPR001173">
    <property type="entry name" value="Glyco_trans_2-like"/>
</dbReference>
<evidence type="ECO:0000313" key="3">
    <source>
        <dbReference type="EMBL" id="GEB83826.1"/>
    </source>
</evidence>
<accession>A0A4Y3TNB5</accession>
<dbReference type="GO" id="GO:0044010">
    <property type="term" value="P:single-species biofilm formation"/>
    <property type="evidence" value="ECO:0007669"/>
    <property type="project" value="TreeGrafter"/>
</dbReference>
<name>A0A4Y3TNB5_9PROT</name>
<dbReference type="InterPro" id="IPR001296">
    <property type="entry name" value="Glyco_trans_1"/>
</dbReference>
<evidence type="ECO:0008006" key="5">
    <source>
        <dbReference type="Google" id="ProtNLM"/>
    </source>
</evidence>
<dbReference type="RefSeq" id="WP_048836346.1">
    <property type="nucleotide sequence ID" value="NZ_BJMU01000019.1"/>
</dbReference>
<feature type="domain" description="Glycosyl transferase family 1" evidence="1">
    <location>
        <begin position="217"/>
        <end position="384"/>
    </location>
</feature>
<dbReference type="SUPFAM" id="SSF53756">
    <property type="entry name" value="UDP-Glycosyltransferase/glycogen phosphorylase"/>
    <property type="match status" value="1"/>
</dbReference>
<dbReference type="AlphaFoldDB" id="A0A4Y3TNB5"/>
<comment type="caution">
    <text evidence="3">The sequence shown here is derived from an EMBL/GenBank/DDBJ whole genome shotgun (WGS) entry which is preliminary data.</text>
</comment>
<sequence length="747" mass="83260">MKTLLLTFECPPDITGGGLCTYVQEYISAKIERREPTVILTADFNVQDEVCTYFGCVKVVRFNPSAGESFKYMGHWAAMSYEFSNQVKKIITEGFKPDWLEVCDGFGLGYFTLQRKLCLEAPFTDLKVLVTAHTPVTMIDDWDKKNIYELPTYFTKYMEQFCFQAADKVISPSLFLKKKLLAEFLEKEVAIDVVPNPYNKPSTTLVTTEAAFHDAPQHDRPDYAIASRVCYWKGIEHALAGFDLYWSTGGQSSLSIYGSDTAHFKNNQSFTDILSTKYGKWIEKGLLRFAGLKKHSEILVIKKQLKALFHPSLFENYPYSVIEHMAEGGLVAASLSGGQAEFIQSGENGFLFDPHSPKSIQDIILKIDALDDKQRHTLAENAIETIKETCSYSTVLAQKEQVLAAINRTTHPVAFPFTSGKELTYPASTSSSALTVIIPHRNTAALLLETIESIKFSSLTGIQILVVDDGSTDKEAVITLKSLETRYTDVTVLYKKQSGAADAKNFGVQHATTGYIALLNAGDMVCATYYETALRLLNQYNNIGFVGAWTENFTQHGRSQIWPTFNPEIPLHAIMDTAPCQGLVIRRDAYLAHGQQDPDLGQFFDNWGSTLSMVLNGIRGVMIPHPLFKDRVREDAASQKSARLLTITYNDIITKYQAQLAGCYGEMIKFLNANGPNTQYHNPTFPAASSPCRPLAPTPIAPQQGEGRLVHLVHRYYDSVNQPGPIRTIRMGLRNAGVGKLVAKLRQ</sequence>
<dbReference type="EMBL" id="BJMU01000019">
    <property type="protein sequence ID" value="GEB83826.1"/>
    <property type="molecule type" value="Genomic_DNA"/>
</dbReference>
<evidence type="ECO:0000259" key="2">
    <source>
        <dbReference type="Pfam" id="PF00535"/>
    </source>
</evidence>
<evidence type="ECO:0000313" key="4">
    <source>
        <dbReference type="Proteomes" id="UP000317617"/>
    </source>
</evidence>
<keyword evidence="4" id="KW-1185">Reference proteome</keyword>
<protein>
    <recommendedName>
        <fullName evidence="5">Glycosyltransferase 2-like domain-containing protein</fullName>
    </recommendedName>
</protein>
<dbReference type="STRING" id="104099.AD949_02410"/>
<reference evidence="3 4" key="1">
    <citation type="submission" date="2019-06" db="EMBL/GenBank/DDBJ databases">
        <title>Whole genome shotgun sequence of Acetobacter orleanensis NBRC 13752.</title>
        <authorList>
            <person name="Hosoyama A."/>
            <person name="Uohara A."/>
            <person name="Ohji S."/>
            <person name="Ichikawa N."/>
        </authorList>
    </citation>
    <scope>NUCLEOTIDE SEQUENCE [LARGE SCALE GENOMIC DNA]</scope>
    <source>
        <strain evidence="3 4">NBRC 13752</strain>
    </source>
</reference>
<dbReference type="Proteomes" id="UP000317617">
    <property type="component" value="Unassembled WGS sequence"/>
</dbReference>
<dbReference type="CDD" id="cd03801">
    <property type="entry name" value="GT4_PimA-like"/>
    <property type="match status" value="1"/>
</dbReference>
<dbReference type="PANTHER" id="PTHR43685:SF2">
    <property type="entry name" value="GLYCOSYLTRANSFERASE 2-LIKE DOMAIN-CONTAINING PROTEIN"/>
    <property type="match status" value="1"/>
</dbReference>
<dbReference type="Gene3D" id="3.40.50.2000">
    <property type="entry name" value="Glycogen Phosphorylase B"/>
    <property type="match status" value="2"/>
</dbReference>
<organism evidence="3 4">
    <name type="scientific">Acetobacter orleanensis</name>
    <dbReference type="NCBI Taxonomy" id="104099"/>
    <lineage>
        <taxon>Bacteria</taxon>
        <taxon>Pseudomonadati</taxon>
        <taxon>Pseudomonadota</taxon>
        <taxon>Alphaproteobacteria</taxon>
        <taxon>Acetobacterales</taxon>
        <taxon>Acetobacteraceae</taxon>
        <taxon>Acetobacter</taxon>
    </lineage>
</organism>
<proteinExistence type="predicted"/>
<evidence type="ECO:0000259" key="1">
    <source>
        <dbReference type="Pfam" id="PF00534"/>
    </source>
</evidence>
<dbReference type="Pfam" id="PF00534">
    <property type="entry name" value="Glycos_transf_1"/>
    <property type="match status" value="1"/>
</dbReference>
<dbReference type="PANTHER" id="PTHR43685">
    <property type="entry name" value="GLYCOSYLTRANSFERASE"/>
    <property type="match status" value="1"/>
</dbReference>
<dbReference type="GO" id="GO:0016757">
    <property type="term" value="F:glycosyltransferase activity"/>
    <property type="evidence" value="ECO:0007669"/>
    <property type="project" value="InterPro"/>
</dbReference>
<dbReference type="Pfam" id="PF00535">
    <property type="entry name" value="Glycos_transf_2"/>
    <property type="match status" value="1"/>
</dbReference>
<dbReference type="InterPro" id="IPR029044">
    <property type="entry name" value="Nucleotide-diphossugar_trans"/>
</dbReference>
<dbReference type="CDD" id="cd00761">
    <property type="entry name" value="Glyco_tranf_GTA_type"/>
    <property type="match status" value="1"/>
</dbReference>
<gene>
    <name evidence="3" type="ORF">AOR01nite_23030</name>
</gene>
<dbReference type="InterPro" id="IPR050834">
    <property type="entry name" value="Glycosyltransf_2"/>
</dbReference>
<dbReference type="SUPFAM" id="SSF53448">
    <property type="entry name" value="Nucleotide-diphospho-sugar transferases"/>
    <property type="match status" value="1"/>
</dbReference>